<dbReference type="PANTHER" id="PTHR32268">
    <property type="entry name" value="HOMOSERINE O-ACETYLTRANSFERASE"/>
    <property type="match status" value="1"/>
</dbReference>
<proteinExistence type="inferred from homology"/>
<dbReference type="Gene3D" id="3.40.50.1820">
    <property type="entry name" value="alpha/beta hydrolase"/>
    <property type="match status" value="1"/>
</dbReference>
<dbReference type="InterPro" id="IPR029058">
    <property type="entry name" value="AB_hydrolase_fold"/>
</dbReference>
<comment type="similarity">
    <text evidence="1">Belongs to the AB hydrolase superfamily. MetX family.</text>
</comment>
<dbReference type="KEGG" id="spu:584214"/>
<dbReference type="RefSeq" id="XP_030853716.1">
    <property type="nucleotide sequence ID" value="XM_030997856.1"/>
</dbReference>
<organism evidence="3 4">
    <name type="scientific">Strongylocentrotus purpuratus</name>
    <name type="common">Purple sea urchin</name>
    <dbReference type="NCBI Taxonomy" id="7668"/>
    <lineage>
        <taxon>Eukaryota</taxon>
        <taxon>Metazoa</taxon>
        <taxon>Echinodermata</taxon>
        <taxon>Eleutherozoa</taxon>
        <taxon>Echinozoa</taxon>
        <taxon>Echinoidea</taxon>
        <taxon>Euechinoidea</taxon>
        <taxon>Echinacea</taxon>
        <taxon>Camarodonta</taxon>
        <taxon>Echinidea</taxon>
        <taxon>Strongylocentrotidae</taxon>
        <taxon>Strongylocentrotus</taxon>
    </lineage>
</organism>
<evidence type="ECO:0000313" key="3">
    <source>
        <dbReference type="EnsemblMetazoa" id="XP_030853716"/>
    </source>
</evidence>
<dbReference type="GO" id="GO:0009001">
    <property type="term" value="F:serine O-acetyltransferase activity"/>
    <property type="evidence" value="ECO:0000318"/>
    <property type="project" value="GO_Central"/>
</dbReference>
<dbReference type="EnsemblMetazoa" id="XM_030997856">
    <property type="protein sequence ID" value="XP_030853716"/>
    <property type="gene ID" value="LOC584214"/>
</dbReference>
<evidence type="ECO:0000256" key="1">
    <source>
        <dbReference type="ARBA" id="ARBA00006886"/>
    </source>
</evidence>
<dbReference type="Pfam" id="PF00561">
    <property type="entry name" value="Abhydrolase_1"/>
    <property type="match status" value="1"/>
</dbReference>
<dbReference type="GO" id="GO:0006535">
    <property type="term" value="P:cysteine biosynthetic process from serine"/>
    <property type="evidence" value="ECO:0000318"/>
    <property type="project" value="GO_Central"/>
</dbReference>
<dbReference type="InterPro" id="IPR008220">
    <property type="entry name" value="HAT_MetX-like"/>
</dbReference>
<dbReference type="NCBIfam" id="TIGR01392">
    <property type="entry name" value="homoserO_Ac_trn"/>
    <property type="match status" value="1"/>
</dbReference>
<name>A0A7M7T4Q0_STRPU</name>
<keyword evidence="4" id="KW-1185">Reference proteome</keyword>
<dbReference type="NCBIfam" id="NF001209">
    <property type="entry name" value="PRK00175.1"/>
    <property type="match status" value="1"/>
</dbReference>
<evidence type="ECO:0000259" key="2">
    <source>
        <dbReference type="Pfam" id="PF00561"/>
    </source>
</evidence>
<dbReference type="Proteomes" id="UP000007110">
    <property type="component" value="Unassembled WGS sequence"/>
</dbReference>
<dbReference type="GeneID" id="584214"/>
<dbReference type="SUPFAM" id="SSF53474">
    <property type="entry name" value="alpha/beta-Hydrolases"/>
    <property type="match status" value="1"/>
</dbReference>
<accession>A0A7M7T4Q0</accession>
<dbReference type="OMA" id="HPILVMG"/>
<feature type="domain" description="AB hydrolase-1" evidence="2">
    <location>
        <begin position="152"/>
        <end position="434"/>
    </location>
</feature>
<dbReference type="AlphaFoldDB" id="A0A7M7T4Q0"/>
<dbReference type="HAMAP" id="MF_00296">
    <property type="entry name" value="MetX_acyltransf"/>
    <property type="match status" value="1"/>
</dbReference>
<dbReference type="InParanoid" id="A0A7M7T4Q0"/>
<reference evidence="3" key="2">
    <citation type="submission" date="2021-01" db="UniProtKB">
        <authorList>
            <consortium name="EnsemblMetazoa"/>
        </authorList>
    </citation>
    <scope>IDENTIFICATION</scope>
</reference>
<dbReference type="OrthoDB" id="444135at2759"/>
<protein>
    <recommendedName>
        <fullName evidence="2">AB hydrolase-1 domain-containing protein</fullName>
    </recommendedName>
</protein>
<sequence>MSGKRLTPFVQRWLSNTLKPETASTQPLCRRQHTLVRKPLCSNSVRIPHRTFTRSSTLCKAKSTDQQQKAVLQQLELPDFGSDLKFKGLETDFPCLARTPESGPDPAYQKVVSGYQNFHYNEPYSLKYNGCVLPELNIAYETWGELNHDMSNVVVVFTGLSSSSHVRSHPLNKAPGWWEKFIGPGCAIDTDKFFVICGNHIGGCYGTTGPSSTNPITGKAYGTTFPVVSVEDMVKVQYLLLDHLGIDKVHAVVGASLGGMCSVMAAALYPQRVGRVVSISACAQTYASSIALRFLQRRAIMTDPNWQRGHYYGTSYPKMGMKLAREIATITYRSGPEWKQRFGRKLIDPAEPPSLCPSFEIEEYIMHQGETFSNKYDPNSLLYISKAMDMFDMGEGFSSLQEGMARVQCPVMVLGAQTDILIPIWQQREIADLLKASGNEAVSFYELNSIFGHDTFLLDLTSVGGAIKGQLETDLKENGLVRKAAPSRLKK</sequence>
<dbReference type="PANTHER" id="PTHR32268:SF16">
    <property type="entry name" value="SERINE O-SUCCINYLTRANSFERASE"/>
    <property type="match status" value="1"/>
</dbReference>
<dbReference type="InterPro" id="IPR000073">
    <property type="entry name" value="AB_hydrolase_1"/>
</dbReference>
<reference evidence="4" key="1">
    <citation type="submission" date="2015-02" db="EMBL/GenBank/DDBJ databases">
        <title>Genome sequencing for Strongylocentrotus purpuratus.</title>
        <authorList>
            <person name="Murali S."/>
            <person name="Liu Y."/>
            <person name="Vee V."/>
            <person name="English A."/>
            <person name="Wang M."/>
            <person name="Skinner E."/>
            <person name="Han Y."/>
            <person name="Muzny D.M."/>
            <person name="Worley K.C."/>
            <person name="Gibbs R.A."/>
        </authorList>
    </citation>
    <scope>NUCLEOTIDE SEQUENCE</scope>
</reference>
<evidence type="ECO:0000313" key="4">
    <source>
        <dbReference type="Proteomes" id="UP000007110"/>
    </source>
</evidence>